<comment type="caution">
    <text evidence="4">The sequence shown here is derived from an EMBL/GenBank/DDBJ whole genome shotgun (WGS) entry which is preliminary data.</text>
</comment>
<gene>
    <name evidence="4" type="ORF">LJ725_21815</name>
</gene>
<name>A0ABS8KZV1_9HYPH</name>
<dbReference type="Gene3D" id="1.25.40.10">
    <property type="entry name" value="Tetratricopeptide repeat domain"/>
    <property type="match status" value="4"/>
</dbReference>
<evidence type="ECO:0000256" key="1">
    <source>
        <dbReference type="ARBA" id="ARBA00022737"/>
    </source>
</evidence>
<accession>A0ABS8KZV1</accession>
<organism evidence="4 5">
    <name type="scientific">Reyranella aquatilis</name>
    <dbReference type="NCBI Taxonomy" id="2035356"/>
    <lineage>
        <taxon>Bacteria</taxon>
        <taxon>Pseudomonadati</taxon>
        <taxon>Pseudomonadota</taxon>
        <taxon>Alphaproteobacteria</taxon>
        <taxon>Hyphomicrobiales</taxon>
        <taxon>Reyranellaceae</taxon>
        <taxon>Reyranella</taxon>
    </lineage>
</organism>
<feature type="repeat" description="TPR" evidence="3">
    <location>
        <begin position="309"/>
        <end position="342"/>
    </location>
</feature>
<feature type="repeat" description="TPR" evidence="3">
    <location>
        <begin position="138"/>
        <end position="171"/>
    </location>
</feature>
<evidence type="ECO:0000256" key="3">
    <source>
        <dbReference type="PROSITE-ProRule" id="PRU00339"/>
    </source>
</evidence>
<keyword evidence="5" id="KW-1185">Reference proteome</keyword>
<dbReference type="PROSITE" id="PS50293">
    <property type="entry name" value="TPR_REGION"/>
    <property type="match status" value="1"/>
</dbReference>
<keyword evidence="2 3" id="KW-0802">TPR repeat</keyword>
<protein>
    <submittedName>
        <fullName evidence="4">Tetratricopeptide repeat protein</fullName>
    </submittedName>
</protein>
<reference evidence="4 5" key="1">
    <citation type="submission" date="2021-11" db="EMBL/GenBank/DDBJ databases">
        <authorList>
            <person name="Lee D.-H."/>
            <person name="Kim S.-B."/>
        </authorList>
    </citation>
    <scope>NUCLEOTIDE SEQUENCE [LARGE SCALE GENOMIC DNA]</scope>
    <source>
        <strain evidence="4 5">KCTC 52223</strain>
    </source>
</reference>
<dbReference type="SUPFAM" id="SSF48452">
    <property type="entry name" value="TPR-like"/>
    <property type="match status" value="1"/>
</dbReference>
<evidence type="ECO:0000313" key="5">
    <source>
        <dbReference type="Proteomes" id="UP001198862"/>
    </source>
</evidence>
<dbReference type="Proteomes" id="UP001198862">
    <property type="component" value="Unassembled WGS sequence"/>
</dbReference>
<sequence>MRLSTKLLLTAAAFVVGGAGIYAFAYYLYPPPTMRPAATPARPASPPAVATPSGPTVAQLFDDCVRGAWPTTKDAEARNVACSKALQTRQLKPPEIALARLTRGVARTMLGDKVLAAEDYSEALKHYDGVVDPRNPDALNLYRRATSLHAVGETDRALSDYSDAIRVDPNNSLGYLGRGVLLATRKRAFNRAIEDFDKVLVLEPDNVDALIARGNAYSQLGDNGRALADLDRAIILAPDDPQAYVIRGLANNRRGEPQLAMQDYNTALQKAPRYPQALANRAALLSAEGNYNQALADLDQSIAADADNPVAYYNRGYVHFAKHEYDKALADYDNAIKLDPSMGLAYNNRCLVRAITGKDLAAGLQDCDTAQKLMPLNLDVRITRGFIYLKLRDPQLAIRAYDAALDVDPNRPLALYGRGIARIMNGETREGEGDKAAALTLDPEVADQFAVYGIK</sequence>
<dbReference type="PROSITE" id="PS50005">
    <property type="entry name" value="TPR"/>
    <property type="match status" value="4"/>
</dbReference>
<dbReference type="InterPro" id="IPR050498">
    <property type="entry name" value="Ycf3"/>
</dbReference>
<dbReference type="InterPro" id="IPR019734">
    <property type="entry name" value="TPR_rpt"/>
</dbReference>
<dbReference type="EMBL" id="JAJISD010000010">
    <property type="protein sequence ID" value="MCC8431620.1"/>
    <property type="molecule type" value="Genomic_DNA"/>
</dbReference>
<dbReference type="SUPFAM" id="SSF48439">
    <property type="entry name" value="Protein prenylyltransferase"/>
    <property type="match status" value="1"/>
</dbReference>
<dbReference type="Pfam" id="PF13371">
    <property type="entry name" value="TPR_9"/>
    <property type="match status" value="1"/>
</dbReference>
<dbReference type="Pfam" id="PF00515">
    <property type="entry name" value="TPR_1"/>
    <property type="match status" value="1"/>
</dbReference>
<keyword evidence="1" id="KW-0677">Repeat</keyword>
<dbReference type="PANTHER" id="PTHR44858">
    <property type="entry name" value="TETRATRICOPEPTIDE REPEAT PROTEIN 6"/>
    <property type="match status" value="1"/>
</dbReference>
<feature type="repeat" description="TPR" evidence="3">
    <location>
        <begin position="378"/>
        <end position="411"/>
    </location>
</feature>
<evidence type="ECO:0000313" key="4">
    <source>
        <dbReference type="EMBL" id="MCC8431620.1"/>
    </source>
</evidence>
<proteinExistence type="predicted"/>
<evidence type="ECO:0000256" key="2">
    <source>
        <dbReference type="ARBA" id="ARBA00022803"/>
    </source>
</evidence>
<feature type="repeat" description="TPR" evidence="3">
    <location>
        <begin position="207"/>
        <end position="240"/>
    </location>
</feature>
<dbReference type="InterPro" id="IPR011990">
    <property type="entry name" value="TPR-like_helical_dom_sf"/>
</dbReference>
<dbReference type="Pfam" id="PF13432">
    <property type="entry name" value="TPR_16"/>
    <property type="match status" value="1"/>
</dbReference>
<dbReference type="RefSeq" id="WP_230553012.1">
    <property type="nucleotide sequence ID" value="NZ_JAJISD010000010.1"/>
</dbReference>
<dbReference type="SMART" id="SM00028">
    <property type="entry name" value="TPR"/>
    <property type="match status" value="9"/>
</dbReference>
<dbReference type="PANTHER" id="PTHR44858:SF1">
    <property type="entry name" value="UDP-N-ACETYLGLUCOSAMINE--PEPTIDE N-ACETYLGLUCOSAMINYLTRANSFERASE SPINDLY-RELATED"/>
    <property type="match status" value="1"/>
</dbReference>